<evidence type="ECO:0000313" key="3">
    <source>
        <dbReference type="EMBL" id="QNP43478.1"/>
    </source>
</evidence>
<dbReference type="InterPro" id="IPR000644">
    <property type="entry name" value="CBS_dom"/>
</dbReference>
<gene>
    <name evidence="3" type="ORF">H9L15_01320</name>
</gene>
<keyword evidence="4" id="KW-1185">Reference proteome</keyword>
<feature type="domain" description="CBS" evidence="2">
    <location>
        <begin position="7"/>
        <end position="64"/>
    </location>
</feature>
<proteinExistence type="predicted"/>
<dbReference type="RefSeq" id="WP_187714908.1">
    <property type="nucleotide sequence ID" value="NZ_CP060780.1"/>
</dbReference>
<dbReference type="Proteomes" id="UP000516134">
    <property type="component" value="Chromosome"/>
</dbReference>
<dbReference type="PROSITE" id="PS51371">
    <property type="entry name" value="CBS"/>
    <property type="match status" value="1"/>
</dbReference>
<accession>A0ABX6T443</accession>
<reference evidence="3 4" key="1">
    <citation type="submission" date="2020-08" db="EMBL/GenBank/DDBJ databases">
        <title>Genome sequence of Sphingomonas daechungensis KACC 18115T.</title>
        <authorList>
            <person name="Hyun D.-W."/>
            <person name="Bae J.-W."/>
        </authorList>
    </citation>
    <scope>NUCLEOTIDE SEQUENCE [LARGE SCALE GENOMIC DNA]</scope>
    <source>
        <strain evidence="3 4">KACC 18115</strain>
    </source>
</reference>
<keyword evidence="1" id="KW-0129">CBS domain</keyword>
<name>A0ABX6T443_9SPHN</name>
<protein>
    <submittedName>
        <fullName evidence="3">CBS domain-containing protein</fullName>
    </submittedName>
</protein>
<evidence type="ECO:0000259" key="2">
    <source>
        <dbReference type="PROSITE" id="PS51371"/>
    </source>
</evidence>
<organism evidence="3 4">
    <name type="scientific">Sphingomonas daechungensis</name>
    <dbReference type="NCBI Taxonomy" id="1176646"/>
    <lineage>
        <taxon>Bacteria</taxon>
        <taxon>Pseudomonadati</taxon>
        <taxon>Pseudomonadota</taxon>
        <taxon>Alphaproteobacteria</taxon>
        <taxon>Sphingomonadales</taxon>
        <taxon>Sphingomonadaceae</taxon>
        <taxon>Sphingomonas</taxon>
    </lineage>
</organism>
<dbReference type="Pfam" id="PF00571">
    <property type="entry name" value="CBS"/>
    <property type="match status" value="1"/>
</dbReference>
<dbReference type="SUPFAM" id="SSF54631">
    <property type="entry name" value="CBS-domain pair"/>
    <property type="match status" value="1"/>
</dbReference>
<sequence>MASRVGVSRNEIVVAKLTDKLGDLAEAMRQGGFSHLPILDERDAVVGVFNESAVFDHLWADTETIIARDMTVSEILRHCRLDAGHTEAFRFVRPTTLLDDLTDMFVALETPTTRVGAIFVTASGKSTEALQRMITPWDVLASSST</sequence>
<dbReference type="EMBL" id="CP060780">
    <property type="protein sequence ID" value="QNP43478.1"/>
    <property type="molecule type" value="Genomic_DNA"/>
</dbReference>
<dbReference type="Gene3D" id="3.10.580.10">
    <property type="entry name" value="CBS-domain"/>
    <property type="match status" value="1"/>
</dbReference>
<evidence type="ECO:0000313" key="4">
    <source>
        <dbReference type="Proteomes" id="UP000516134"/>
    </source>
</evidence>
<evidence type="ECO:0000256" key="1">
    <source>
        <dbReference type="PROSITE-ProRule" id="PRU00703"/>
    </source>
</evidence>
<dbReference type="InterPro" id="IPR046342">
    <property type="entry name" value="CBS_dom_sf"/>
</dbReference>